<evidence type="ECO:0000313" key="3">
    <source>
        <dbReference type="Proteomes" id="UP000769780"/>
    </source>
</evidence>
<dbReference type="SUPFAM" id="SSF63817">
    <property type="entry name" value="Sortase"/>
    <property type="match status" value="1"/>
</dbReference>
<dbReference type="NCBIfam" id="NF033746">
    <property type="entry name" value="class_D_sortase"/>
    <property type="match status" value="1"/>
</dbReference>
<dbReference type="Proteomes" id="UP000769780">
    <property type="component" value="Unassembled WGS sequence"/>
</dbReference>
<dbReference type="RefSeq" id="WP_221875723.1">
    <property type="nucleotide sequence ID" value="NZ_JACWFH010000036.1"/>
</dbReference>
<dbReference type="InterPro" id="IPR023365">
    <property type="entry name" value="Sortase_dom-sf"/>
</dbReference>
<proteinExistence type="predicted"/>
<dbReference type="NCBIfam" id="TIGR01076">
    <property type="entry name" value="sortase_fam"/>
    <property type="match status" value="1"/>
</dbReference>
<comment type="caution">
    <text evidence="2">The sequence shown here is derived from an EMBL/GenBank/DDBJ whole genome shotgun (WGS) entry which is preliminary data.</text>
</comment>
<dbReference type="InterPro" id="IPR053525">
    <property type="entry name" value="Sortase_D"/>
</dbReference>
<keyword evidence="1" id="KW-0378">Hydrolase</keyword>
<dbReference type="EMBL" id="JACWFH010000036">
    <property type="protein sequence ID" value="MBY0099458.1"/>
    <property type="molecule type" value="Genomic_DNA"/>
</dbReference>
<evidence type="ECO:0000256" key="1">
    <source>
        <dbReference type="ARBA" id="ARBA00022801"/>
    </source>
</evidence>
<dbReference type="Gene3D" id="2.40.260.10">
    <property type="entry name" value="Sortase"/>
    <property type="match status" value="1"/>
</dbReference>
<name>A0ABS7KB46_9BACI</name>
<keyword evidence="3" id="KW-1185">Reference proteome</keyword>
<sequence>MHLKRVMGLCFILIGFLISAVNLVEWQIARSAAEEMTKEEVKQYEEARTTKQWTNQNKEIGIERKELPSNSRFEIKKEAQIASTEVNHETGEKVALLIVPKIEQKYSVRWGTEEQVLKKGVGMFVSDWTTAPNGGGHTVLSGHRDTVFYRMDEIEEQDFLLLEYEDKVYTYQVAKIWITDENDRSIIVKKEKPMLTITTCYPFNYVGNATERYIIQADLIDKEEKSQST</sequence>
<dbReference type="InterPro" id="IPR005754">
    <property type="entry name" value="Sortase"/>
</dbReference>
<reference evidence="2 3" key="1">
    <citation type="submission" date="2020-07" db="EMBL/GenBank/DDBJ databases">
        <title>Fungal Genomes of the International Space Station.</title>
        <authorList>
            <person name="Seuylemezian A."/>
            <person name="Singh N.K."/>
            <person name="Wood J."/>
            <person name="Venkateswaran K."/>
        </authorList>
    </citation>
    <scope>NUCLEOTIDE SEQUENCE [LARGE SCALE GENOMIC DNA]</scope>
    <source>
        <strain evidence="2 3">PL-B2</strain>
    </source>
</reference>
<accession>A0ABS7KB46</accession>
<protein>
    <submittedName>
        <fullName evidence="2">Class D sortase</fullName>
    </submittedName>
</protein>
<dbReference type="InterPro" id="IPR041999">
    <property type="entry name" value="Sortase_D_1"/>
</dbReference>
<gene>
    <name evidence="2" type="ORF">H0185_22065</name>
</gene>
<dbReference type="CDD" id="cd05828">
    <property type="entry name" value="Sortase_D_1"/>
    <property type="match status" value="1"/>
</dbReference>
<evidence type="ECO:0000313" key="2">
    <source>
        <dbReference type="EMBL" id="MBY0099458.1"/>
    </source>
</evidence>
<dbReference type="Pfam" id="PF04203">
    <property type="entry name" value="Sortase"/>
    <property type="match status" value="1"/>
</dbReference>
<organism evidence="2 3">
    <name type="scientific">Mesobacillus maritimus</name>
    <dbReference type="NCBI Taxonomy" id="1643336"/>
    <lineage>
        <taxon>Bacteria</taxon>
        <taxon>Bacillati</taxon>
        <taxon>Bacillota</taxon>
        <taxon>Bacilli</taxon>
        <taxon>Bacillales</taxon>
        <taxon>Bacillaceae</taxon>
        <taxon>Mesobacillus</taxon>
    </lineage>
</organism>